<dbReference type="Pfam" id="PF14559">
    <property type="entry name" value="TPR_19"/>
    <property type="match status" value="1"/>
</dbReference>
<accession>A0A1Y5I1L2</accession>
<comment type="caution">
    <text evidence="3">The sequence shown here is derived from an EMBL/GenBank/DDBJ whole genome shotgun (WGS) entry which is preliminary data.</text>
</comment>
<gene>
    <name evidence="3" type="ORF">A9R00_02640</name>
</gene>
<keyword evidence="1" id="KW-0802">TPR repeat</keyword>
<evidence type="ECO:0000313" key="3">
    <source>
        <dbReference type="EMBL" id="OUS41102.1"/>
    </source>
</evidence>
<dbReference type="InterPro" id="IPR019734">
    <property type="entry name" value="TPR_rpt"/>
</dbReference>
<evidence type="ECO:0000256" key="1">
    <source>
        <dbReference type="PROSITE-ProRule" id="PRU00339"/>
    </source>
</evidence>
<sequence length="986" mass="113453">MIKHLKQSKSTKLALTLVALVATVSCTSQGTIGGLQQADLSEINEEKIDSQNHQQVRDQYQELLALVDDDYIKEQIERRISGVHMLEGDDQQSNANTPPKQGYYRNAIASYRDILEKYPNSPDNVEVLYQLAKAYDMEGQTENALKMLERLVERHPYYPNMAEVYFRIGDIYFNSARYHQAELAYIETTQRQQAKLNNNAHYMLAWSYYKQGIYQKSLHHFALVLDQLLIAQKSSGKLEDGTVSERKLNNIEKSLVNDTLHSMSLALINLGGAEAIQDIKLLKNKKYVWQLYNELAQFYLEKSLYNDSAATYASYIESFPNSSHSSKFHQDLIKVYVKGAFPQLVLEEKEKYSNLYGPESKYFKQHKSQQDKILSQLQGYYIELASHYHSLGQQALNKSKRQPKGQKKEDHLLELGQKSLLQATEFYGRYLTYFNAQKDSEAIRFKKAEAHFENGQYALAAHDYNTVGYNEENHVNKKSGYKLANKSAYASIVAHQKQLDILTEGHDPKDEGSKNEAFENESSEIKAWRTETLASLLKFARTYHKDKRSVSVLTNASQTLFALNQYDEAINIATELVNKAGKNNQLKKTAYGIIAQSYFKKGNYLLAQSNYIAQRKLSKKNSAEYTDISKQLAVATYKQAELLQQDQQLTETQRTEKAIATLLSLKQLAPNTNIRIIAQYDASSLMLGAQQWDKALVELKDLKAKYPKHKLSAEFPRKIAFAYENKKDWPQALIAYQYLMKNDPSVEVRQEALFIAAGLAEKTGNDDQAIEYYRDYAHKYEKPFDNRMEARFHLASLYEKQKDHTRQLFWLRRVIAGDENGGEDRTERSQWLGAWANAKYGDYFAWEFYRRSLRAPIDKSIARKNGYLTDAKERYTMAADYGMLEFVSMANVKMADMYEKFSQELLAAPIPKTASAEEKVLYKQIFSQQAAPFTELAQTIHHNNIQLGWQGHFNSWIDNSFTAMRRLSPARFNKTEAVARYGDEIL</sequence>
<dbReference type="Proteomes" id="UP000227088">
    <property type="component" value="Unassembled WGS sequence"/>
</dbReference>
<reference evidence="4" key="1">
    <citation type="journal article" date="2017" name="Proc. Natl. Acad. Sci. U.S.A.">
        <title>Simulation of Deepwater Horizon oil plume reveals substrate specialization within a complex community of hydrocarbon degraders.</title>
        <authorList>
            <person name="Hu P."/>
            <person name="Dubinsky E.A."/>
            <person name="Probst A.J."/>
            <person name="Wang J."/>
            <person name="Sieber C.M.K."/>
            <person name="Tom L.M."/>
            <person name="Gardinali P."/>
            <person name="Banfield J.F."/>
            <person name="Atlas R.M."/>
            <person name="Andersen G.L."/>
        </authorList>
    </citation>
    <scope>NUCLEOTIDE SEQUENCE [LARGE SCALE GENOMIC DNA]</scope>
</reference>
<protein>
    <recommendedName>
        <fullName evidence="5">Outer membrane lipoprotein BamD-like domain-containing protein</fullName>
    </recommendedName>
</protein>
<dbReference type="Pfam" id="PF13174">
    <property type="entry name" value="TPR_6"/>
    <property type="match status" value="1"/>
</dbReference>
<feature type="repeat" description="TPR" evidence="1">
    <location>
        <begin position="125"/>
        <end position="158"/>
    </location>
</feature>
<dbReference type="AlphaFoldDB" id="A0A1Y5I1L2"/>
<proteinExistence type="predicted"/>
<evidence type="ECO:0000313" key="4">
    <source>
        <dbReference type="Proteomes" id="UP000227088"/>
    </source>
</evidence>
<dbReference type="PROSITE" id="PS51257">
    <property type="entry name" value="PROKAR_LIPOPROTEIN"/>
    <property type="match status" value="1"/>
</dbReference>
<dbReference type="EMBL" id="MABE01000152">
    <property type="protein sequence ID" value="OUS41102.1"/>
    <property type="molecule type" value="Genomic_DNA"/>
</dbReference>
<dbReference type="PROSITE" id="PS50005">
    <property type="entry name" value="TPR"/>
    <property type="match status" value="1"/>
</dbReference>
<organism evidence="3 4">
    <name type="scientific">Oleispira antarctica</name>
    <dbReference type="NCBI Taxonomy" id="188908"/>
    <lineage>
        <taxon>Bacteria</taxon>
        <taxon>Pseudomonadati</taxon>
        <taxon>Pseudomonadota</taxon>
        <taxon>Gammaproteobacteria</taxon>
        <taxon>Oceanospirillales</taxon>
        <taxon>Oceanospirillaceae</taxon>
        <taxon>Oleispira</taxon>
    </lineage>
</organism>
<dbReference type="InterPro" id="IPR011990">
    <property type="entry name" value="TPR-like_helical_dom_sf"/>
</dbReference>
<name>A0A1Y5I1L2_OLEAN</name>
<dbReference type="SMART" id="SM00028">
    <property type="entry name" value="TPR"/>
    <property type="match status" value="7"/>
</dbReference>
<dbReference type="Pfam" id="PF13432">
    <property type="entry name" value="TPR_16"/>
    <property type="match status" value="1"/>
</dbReference>
<feature type="chain" id="PRO_5012373392" description="Outer membrane lipoprotein BamD-like domain-containing protein" evidence="2">
    <location>
        <begin position="31"/>
        <end position="986"/>
    </location>
</feature>
<evidence type="ECO:0000256" key="2">
    <source>
        <dbReference type="SAM" id="SignalP"/>
    </source>
</evidence>
<feature type="signal peptide" evidence="2">
    <location>
        <begin position="1"/>
        <end position="30"/>
    </location>
</feature>
<dbReference type="SUPFAM" id="SSF48452">
    <property type="entry name" value="TPR-like"/>
    <property type="match status" value="3"/>
</dbReference>
<dbReference type="Gene3D" id="1.25.40.10">
    <property type="entry name" value="Tetratricopeptide repeat domain"/>
    <property type="match status" value="4"/>
</dbReference>
<keyword evidence="2" id="KW-0732">Signal</keyword>
<evidence type="ECO:0008006" key="5">
    <source>
        <dbReference type="Google" id="ProtNLM"/>
    </source>
</evidence>